<proteinExistence type="predicted"/>
<feature type="compositionally biased region" description="Acidic residues" evidence="1">
    <location>
        <begin position="59"/>
        <end position="68"/>
    </location>
</feature>
<dbReference type="RefSeq" id="WP_074521923.1">
    <property type="nucleotide sequence ID" value="NZ_FNHZ01000006.1"/>
</dbReference>
<accession>A0A1G9YQU9</accession>
<dbReference type="Proteomes" id="UP000187651">
    <property type="component" value="Unassembled WGS sequence"/>
</dbReference>
<keyword evidence="4" id="KW-1185">Reference proteome</keyword>
<sequence>MKRRLRLALSIILSLVMLSTTACGYSEWFGKEAGESCLVGLIEDGLDGELDSDTASSNEIEEEEVNESESERFNSFVEDLFAEVMGDSDLVSLHAYLEHPENYGIEDYEKSFGRTDFDNLGDTSFYDEVLEKLDEFDKSELTKSQQITYEELYLMMENEKSYADLYLLNTDIAPTTGVQVQIPILLAEYSFVEKKDIEEYLTLLCDLDEYFADILKYEKLRADAGYFLEDDLADEVIDTCNSFLETAKSEDGVLISSFNERLEEFEGLTEEEKTSYKSENVTAINENVVPAYEALAKGVEELKGSSKYSGGICNYPDGKRYFEYLMNKRLGIDMSVDDYYELGEDYVEDLLNQMSTLMYGNLSVYNGMSNFSFNMSDPEVILEDLQKQIVEDFPAIGDTSYDVKYVCEALEDYASPAMYFLPQIDNLDINSIYINEGSGEKEIYPTLAHEAYPGHLYQTQYFASQNPDWIRYILAPGGYVEGWASYVEVYSYNFASTGNEDLNKLMGLNYETTLIIYALGDIGVNYYGWDLDELSDFVTDYFNVGSDAVKTMYDAFVANPGNYCQYAFGMVAIEELKSEAEDELGDKFDIYEFHKYILDMGPAQFDILFDNLDAWCKSIS</sequence>
<name>A0A1G9YQU9_9FIRM</name>
<evidence type="ECO:0000313" key="3">
    <source>
        <dbReference type="EMBL" id="SDN11350.1"/>
    </source>
</evidence>
<dbReference type="Pfam" id="PF05960">
    <property type="entry name" value="DUF885"/>
    <property type="match status" value="1"/>
</dbReference>
<evidence type="ECO:0000256" key="2">
    <source>
        <dbReference type="SAM" id="SignalP"/>
    </source>
</evidence>
<gene>
    <name evidence="3" type="ORF">SAMN05216544_1891</name>
</gene>
<protein>
    <submittedName>
        <fullName evidence="3">Uncharacterized conserved protein, DUF885 familyt</fullName>
    </submittedName>
</protein>
<feature type="chain" id="PRO_5038488673" evidence="2">
    <location>
        <begin position="23"/>
        <end position="620"/>
    </location>
</feature>
<dbReference type="InterPro" id="IPR010281">
    <property type="entry name" value="DUF885"/>
</dbReference>
<evidence type="ECO:0000256" key="1">
    <source>
        <dbReference type="SAM" id="MobiDB-lite"/>
    </source>
</evidence>
<feature type="region of interest" description="Disordered" evidence="1">
    <location>
        <begin position="49"/>
        <end position="69"/>
    </location>
</feature>
<dbReference type="EMBL" id="FNHZ01000006">
    <property type="protein sequence ID" value="SDN11350.1"/>
    <property type="molecule type" value="Genomic_DNA"/>
</dbReference>
<dbReference type="PANTHER" id="PTHR33361">
    <property type="entry name" value="GLR0591 PROTEIN"/>
    <property type="match status" value="1"/>
</dbReference>
<dbReference type="PROSITE" id="PS51257">
    <property type="entry name" value="PROKAR_LIPOPROTEIN"/>
    <property type="match status" value="1"/>
</dbReference>
<reference evidence="4" key="1">
    <citation type="submission" date="2016-10" db="EMBL/GenBank/DDBJ databases">
        <authorList>
            <person name="Varghese N."/>
            <person name="Submissions S."/>
        </authorList>
    </citation>
    <scope>NUCLEOTIDE SEQUENCE [LARGE SCALE GENOMIC DNA]</scope>
    <source>
        <strain evidence="4">M83</strain>
    </source>
</reference>
<dbReference type="AlphaFoldDB" id="A0A1G9YQU9"/>
<feature type="signal peptide" evidence="2">
    <location>
        <begin position="1"/>
        <end position="22"/>
    </location>
</feature>
<keyword evidence="2" id="KW-0732">Signal</keyword>
<dbReference type="PANTHER" id="PTHR33361:SF2">
    <property type="entry name" value="DUF885 DOMAIN-CONTAINING PROTEIN"/>
    <property type="match status" value="1"/>
</dbReference>
<evidence type="ECO:0000313" key="4">
    <source>
        <dbReference type="Proteomes" id="UP000187651"/>
    </source>
</evidence>
<organism evidence="3 4">
    <name type="scientific">Lachnospira pectinoschiza</name>
    <dbReference type="NCBI Taxonomy" id="28052"/>
    <lineage>
        <taxon>Bacteria</taxon>
        <taxon>Bacillati</taxon>
        <taxon>Bacillota</taxon>
        <taxon>Clostridia</taxon>
        <taxon>Lachnospirales</taxon>
        <taxon>Lachnospiraceae</taxon>
        <taxon>Lachnospira</taxon>
    </lineage>
</organism>